<evidence type="ECO:0000256" key="1">
    <source>
        <dbReference type="ARBA" id="ARBA00023015"/>
    </source>
</evidence>
<evidence type="ECO:0000313" key="5">
    <source>
        <dbReference type="EMBL" id="TQS42064.1"/>
    </source>
</evidence>
<feature type="domain" description="HTH gntR-type" evidence="4">
    <location>
        <begin position="1"/>
        <end position="69"/>
    </location>
</feature>
<evidence type="ECO:0000259" key="4">
    <source>
        <dbReference type="PROSITE" id="PS50949"/>
    </source>
</evidence>
<dbReference type="InterPro" id="IPR000524">
    <property type="entry name" value="Tscrpt_reg_HTH_GntR"/>
</dbReference>
<evidence type="ECO:0000256" key="2">
    <source>
        <dbReference type="ARBA" id="ARBA00023125"/>
    </source>
</evidence>
<proteinExistence type="predicted"/>
<dbReference type="OrthoDB" id="3210131at2"/>
<evidence type="ECO:0000313" key="6">
    <source>
        <dbReference type="Proteomes" id="UP000317982"/>
    </source>
</evidence>
<dbReference type="SMART" id="SM00345">
    <property type="entry name" value="HTH_GNTR"/>
    <property type="match status" value="1"/>
</dbReference>
<dbReference type="InterPro" id="IPR036390">
    <property type="entry name" value="WH_DNA-bd_sf"/>
</dbReference>
<dbReference type="SMART" id="SM00866">
    <property type="entry name" value="UTRA"/>
    <property type="match status" value="1"/>
</dbReference>
<dbReference type="GO" id="GO:0045892">
    <property type="term" value="P:negative regulation of DNA-templated transcription"/>
    <property type="evidence" value="ECO:0007669"/>
    <property type="project" value="TreeGrafter"/>
</dbReference>
<dbReference type="Pfam" id="PF07702">
    <property type="entry name" value="UTRA"/>
    <property type="match status" value="1"/>
</dbReference>
<keyword evidence="3" id="KW-0804">Transcription</keyword>
<keyword evidence="1" id="KW-0805">Transcription regulation</keyword>
<dbReference type="InterPro" id="IPR028978">
    <property type="entry name" value="Chorismate_lyase_/UTRA_dom_sf"/>
</dbReference>
<keyword evidence="2" id="KW-0238">DNA-binding</keyword>
<dbReference type="InterPro" id="IPR036388">
    <property type="entry name" value="WH-like_DNA-bd_sf"/>
</dbReference>
<name>A0A545AL66_9ACTN</name>
<dbReference type="PROSITE" id="PS50949">
    <property type="entry name" value="HTH_GNTR"/>
    <property type="match status" value="1"/>
</dbReference>
<accession>A0A545AL66</accession>
<dbReference type="PANTHER" id="PTHR44846:SF17">
    <property type="entry name" value="GNTR-FAMILY TRANSCRIPTIONAL REGULATOR"/>
    <property type="match status" value="1"/>
</dbReference>
<reference evidence="5 6" key="1">
    <citation type="submission" date="2019-07" db="EMBL/GenBank/DDBJ databases">
        <title>Cryptosporangium phraense sp. nov., isolated from plant litter.</title>
        <authorList>
            <person name="Suriyachadkun C."/>
        </authorList>
    </citation>
    <scope>NUCLEOTIDE SEQUENCE [LARGE SCALE GENOMIC DNA]</scope>
    <source>
        <strain evidence="5 6">A-T 5661</strain>
    </source>
</reference>
<dbReference type="GO" id="GO:0003700">
    <property type="term" value="F:DNA-binding transcription factor activity"/>
    <property type="evidence" value="ECO:0007669"/>
    <property type="project" value="InterPro"/>
</dbReference>
<gene>
    <name evidence="5" type="ORF">FL583_26105</name>
</gene>
<organism evidence="5 6">
    <name type="scientific">Cryptosporangium phraense</name>
    <dbReference type="NCBI Taxonomy" id="2593070"/>
    <lineage>
        <taxon>Bacteria</taxon>
        <taxon>Bacillati</taxon>
        <taxon>Actinomycetota</taxon>
        <taxon>Actinomycetes</taxon>
        <taxon>Cryptosporangiales</taxon>
        <taxon>Cryptosporangiaceae</taxon>
        <taxon>Cryptosporangium</taxon>
    </lineage>
</organism>
<dbReference type="InterPro" id="IPR011663">
    <property type="entry name" value="UTRA"/>
</dbReference>
<dbReference type="Proteomes" id="UP000317982">
    <property type="component" value="Unassembled WGS sequence"/>
</dbReference>
<dbReference type="AlphaFoldDB" id="A0A545AL66"/>
<dbReference type="RefSeq" id="WP_142707465.1">
    <property type="nucleotide sequence ID" value="NZ_VIRS01000020.1"/>
</dbReference>
<protein>
    <submittedName>
        <fullName evidence="5">GntR family transcriptional regulator</fullName>
    </submittedName>
</protein>
<dbReference type="Pfam" id="PF00392">
    <property type="entry name" value="GntR"/>
    <property type="match status" value="1"/>
</dbReference>
<dbReference type="Gene3D" id="3.40.1410.10">
    <property type="entry name" value="Chorismate lyase-like"/>
    <property type="match status" value="1"/>
</dbReference>
<dbReference type="CDD" id="cd07377">
    <property type="entry name" value="WHTH_GntR"/>
    <property type="match status" value="1"/>
</dbReference>
<dbReference type="SUPFAM" id="SSF64288">
    <property type="entry name" value="Chorismate lyase-like"/>
    <property type="match status" value="1"/>
</dbReference>
<comment type="caution">
    <text evidence="5">The sequence shown here is derived from an EMBL/GenBank/DDBJ whole genome shotgun (WGS) entry which is preliminary data.</text>
</comment>
<dbReference type="GO" id="GO:0003677">
    <property type="term" value="F:DNA binding"/>
    <property type="evidence" value="ECO:0007669"/>
    <property type="project" value="UniProtKB-KW"/>
</dbReference>
<dbReference type="PRINTS" id="PR00035">
    <property type="entry name" value="HTHGNTR"/>
</dbReference>
<keyword evidence="6" id="KW-1185">Reference proteome</keyword>
<dbReference type="PANTHER" id="PTHR44846">
    <property type="entry name" value="MANNOSYL-D-GLYCERATE TRANSPORT/METABOLISM SYSTEM REPRESSOR MNGR-RELATED"/>
    <property type="match status" value="1"/>
</dbReference>
<dbReference type="SUPFAM" id="SSF46785">
    <property type="entry name" value="Winged helix' DNA-binding domain"/>
    <property type="match status" value="1"/>
</dbReference>
<dbReference type="InterPro" id="IPR050679">
    <property type="entry name" value="Bact_HTH_transcr_reg"/>
</dbReference>
<dbReference type="Gene3D" id="1.10.10.10">
    <property type="entry name" value="Winged helix-like DNA-binding domain superfamily/Winged helix DNA-binding domain"/>
    <property type="match status" value="1"/>
</dbReference>
<evidence type="ECO:0000256" key="3">
    <source>
        <dbReference type="ARBA" id="ARBA00023163"/>
    </source>
</evidence>
<sequence>MALHQTIADDLRRRISTGELGVGDPLPSEAQLGVEWSASRGTVRQALGALRAEGLIGGGRGRPPVVRATQVAQPFEDFLSFSRWARQIGREPGQHTLEVARRPVGRDAADALGLDEGEPVVQVLRQRLLDGRPVLVERTTFVLPVGRLLFDFDPDSGSIYDHLTRCGVDLTVARHVFDAVAADETDVSLLDVAPGAPLLRERRRACGPDGEPLEYSDDRYRPDLVTFTIENAQQSAPALSRTPLPAGAQ</sequence>
<dbReference type="InParanoid" id="A0A545AL66"/>
<dbReference type="EMBL" id="VIRS01000020">
    <property type="protein sequence ID" value="TQS42064.1"/>
    <property type="molecule type" value="Genomic_DNA"/>
</dbReference>